<dbReference type="InterPro" id="IPR018547">
    <property type="entry name" value="AbiEi_C"/>
</dbReference>
<reference evidence="3" key="1">
    <citation type="journal article" date="2019" name="Int. J. Syst. Evol. Microbiol.">
        <title>The Global Catalogue of Microorganisms (GCM) 10K type strain sequencing project: providing services to taxonomists for standard genome sequencing and annotation.</title>
        <authorList>
            <consortium name="The Broad Institute Genomics Platform"/>
            <consortium name="The Broad Institute Genome Sequencing Center for Infectious Disease"/>
            <person name="Wu L."/>
            <person name="Ma J."/>
        </authorList>
    </citation>
    <scope>NUCLEOTIDE SEQUENCE [LARGE SCALE GENOMIC DNA]</scope>
    <source>
        <strain evidence="3">CGMCC 4.7241</strain>
    </source>
</reference>
<gene>
    <name evidence="2" type="ORF">ACFOUW_28455</name>
</gene>
<dbReference type="Proteomes" id="UP001595699">
    <property type="component" value="Unassembled WGS sequence"/>
</dbReference>
<sequence>MARVIARSVSDVVEQLELDGDVVVTVDRLGSVMRQLDLSGDPRRMAYDLQRGGWLGKLRTRHSWEFLPGARGGPYGSGDRFIEFRAQQALDTNWPGTLAMESAASVLGLAQRIPERNVIALPNGAPFPKALGGEWRYVRVEMPDEGIATINGLPVWDREGLIVGIGIRPSGYKDAAGLGQWLSASSYEVDAEKVIRLLAPMGAASRQRTAYLLQASGNVPGTQQIVAAYPPTETAWVGPHRQGGCYDPLTKVSDTVFHRYFGVGGGS</sequence>
<proteinExistence type="predicted"/>
<dbReference type="Gene3D" id="3.90.56.20">
    <property type="entry name" value="replication protein C, winged helix domain"/>
    <property type="match status" value="1"/>
</dbReference>
<feature type="domain" description="AbiEi antitoxin C-terminal" evidence="1">
    <location>
        <begin position="96"/>
        <end position="214"/>
    </location>
</feature>
<dbReference type="SUPFAM" id="SSF160887">
    <property type="entry name" value="Rv2827c C-terminal domain-like"/>
    <property type="match status" value="1"/>
</dbReference>
<dbReference type="EMBL" id="JBHRZH010000033">
    <property type="protein sequence ID" value="MFC3764802.1"/>
    <property type="molecule type" value="Genomic_DNA"/>
</dbReference>
<evidence type="ECO:0000313" key="2">
    <source>
        <dbReference type="EMBL" id="MFC3764802.1"/>
    </source>
</evidence>
<protein>
    <recommendedName>
        <fullName evidence="1">AbiEi antitoxin C-terminal domain-containing protein</fullName>
    </recommendedName>
</protein>
<keyword evidence="3" id="KW-1185">Reference proteome</keyword>
<name>A0ABV7YJN8_9ACTN</name>
<dbReference type="Pfam" id="PF09407">
    <property type="entry name" value="AbiEi_1"/>
    <property type="match status" value="1"/>
</dbReference>
<comment type="caution">
    <text evidence="2">The sequence shown here is derived from an EMBL/GenBank/DDBJ whole genome shotgun (WGS) entry which is preliminary data.</text>
</comment>
<organism evidence="2 3">
    <name type="scientific">Tenggerimyces flavus</name>
    <dbReference type="NCBI Taxonomy" id="1708749"/>
    <lineage>
        <taxon>Bacteria</taxon>
        <taxon>Bacillati</taxon>
        <taxon>Actinomycetota</taxon>
        <taxon>Actinomycetes</taxon>
        <taxon>Propionibacteriales</taxon>
        <taxon>Nocardioidaceae</taxon>
        <taxon>Tenggerimyces</taxon>
    </lineage>
</organism>
<dbReference type="RefSeq" id="WP_205121551.1">
    <property type="nucleotide sequence ID" value="NZ_JAFBCM010000001.1"/>
</dbReference>
<accession>A0ABV7YJN8</accession>
<evidence type="ECO:0000313" key="3">
    <source>
        <dbReference type="Proteomes" id="UP001595699"/>
    </source>
</evidence>
<evidence type="ECO:0000259" key="1">
    <source>
        <dbReference type="Pfam" id="PF09407"/>
    </source>
</evidence>